<dbReference type="RefSeq" id="WP_252549936.1">
    <property type="nucleotide sequence ID" value="NZ_CP099468.1"/>
</dbReference>
<gene>
    <name evidence="2" type="ORF">NFX46_16050</name>
</gene>
<name>A0ABY4Z7Z5_9ACTN</name>
<evidence type="ECO:0000313" key="3">
    <source>
        <dbReference type="Proteomes" id="UP001056374"/>
    </source>
</evidence>
<dbReference type="EMBL" id="CP099468">
    <property type="protein sequence ID" value="USQ85169.1"/>
    <property type="molecule type" value="Genomic_DNA"/>
</dbReference>
<feature type="region of interest" description="Disordered" evidence="1">
    <location>
        <begin position="1"/>
        <end position="102"/>
    </location>
</feature>
<proteinExistence type="predicted"/>
<feature type="compositionally biased region" description="Acidic residues" evidence="1">
    <location>
        <begin position="87"/>
        <end position="102"/>
    </location>
</feature>
<accession>A0ABY4Z7Z5</accession>
<keyword evidence="3" id="KW-1185">Reference proteome</keyword>
<protein>
    <submittedName>
        <fullName evidence="2">Uncharacterized protein</fullName>
    </submittedName>
</protein>
<evidence type="ECO:0000313" key="2">
    <source>
        <dbReference type="EMBL" id="USQ85169.1"/>
    </source>
</evidence>
<dbReference type="Proteomes" id="UP001056374">
    <property type="component" value="Chromosome"/>
</dbReference>
<evidence type="ECO:0000256" key="1">
    <source>
        <dbReference type="SAM" id="MobiDB-lite"/>
    </source>
</evidence>
<reference evidence="2" key="1">
    <citation type="submission" date="2022-06" db="EMBL/GenBank/DDBJ databases">
        <title>Complete genome sequence of soil microorganisms Streptomyces sp. Qhu-M197 isolated from Alpine meadows habitats on the Tibetan Plateau.</title>
        <authorList>
            <person name="Zhang B."/>
            <person name="Xiang X."/>
            <person name="Fan J."/>
        </authorList>
    </citation>
    <scope>NUCLEOTIDE SEQUENCE</scope>
    <source>
        <strain evidence="2">Qhu-M197</strain>
    </source>
</reference>
<organism evidence="2 3">
    <name type="scientific">Streptomyces phaeoluteigriseus</name>
    <dbReference type="NCBI Taxonomy" id="114686"/>
    <lineage>
        <taxon>Bacteria</taxon>
        <taxon>Bacillati</taxon>
        <taxon>Actinomycetota</taxon>
        <taxon>Actinomycetes</taxon>
        <taxon>Kitasatosporales</taxon>
        <taxon>Streptomycetaceae</taxon>
        <taxon>Streptomyces</taxon>
        <taxon>Streptomyces aurantiacus group</taxon>
    </lineage>
</organism>
<sequence length="102" mass="10538">MTGFRGGAGPDAADGLLQVLAHARPGRLAGKPPGHPARTADTNTEERLLMTDHTPSQAEGEPDEADTPNRAGTPTPDHPTPSQAEGERDDETDTEADTDGGS</sequence>